<feature type="signal peptide" evidence="2">
    <location>
        <begin position="1"/>
        <end position="21"/>
    </location>
</feature>
<reference evidence="3 4" key="1">
    <citation type="submission" date="2018-03" db="EMBL/GenBank/DDBJ databases">
        <title>Genomic Encyclopedia of Archaeal and Bacterial Type Strains, Phase II (KMG-II): from individual species to whole genera.</title>
        <authorList>
            <person name="Goeker M."/>
        </authorList>
    </citation>
    <scope>NUCLEOTIDE SEQUENCE [LARGE SCALE GENOMIC DNA]</scope>
    <source>
        <strain evidence="3 4">DSM 18107</strain>
    </source>
</reference>
<dbReference type="AlphaFoldDB" id="A0A2P8GDN1"/>
<evidence type="ECO:0000256" key="2">
    <source>
        <dbReference type="SAM" id="SignalP"/>
    </source>
</evidence>
<dbReference type="EMBL" id="PYGK01000004">
    <property type="protein sequence ID" value="PSL32078.1"/>
    <property type="molecule type" value="Genomic_DNA"/>
</dbReference>
<feature type="chain" id="PRO_5015183408" evidence="2">
    <location>
        <begin position="22"/>
        <end position="60"/>
    </location>
</feature>
<evidence type="ECO:0000256" key="1">
    <source>
        <dbReference type="SAM" id="MobiDB-lite"/>
    </source>
</evidence>
<protein>
    <submittedName>
        <fullName evidence="3">Uncharacterized protein</fullName>
    </submittedName>
</protein>
<gene>
    <name evidence="3" type="ORF">CLV42_104381</name>
</gene>
<keyword evidence="4" id="KW-1185">Reference proteome</keyword>
<evidence type="ECO:0000313" key="4">
    <source>
        <dbReference type="Proteomes" id="UP000240978"/>
    </source>
</evidence>
<name>A0A2P8GDN1_9BACT</name>
<dbReference type="Proteomes" id="UP000240978">
    <property type="component" value="Unassembled WGS sequence"/>
</dbReference>
<comment type="caution">
    <text evidence="3">The sequence shown here is derived from an EMBL/GenBank/DDBJ whole genome shotgun (WGS) entry which is preliminary data.</text>
</comment>
<evidence type="ECO:0000313" key="3">
    <source>
        <dbReference type="EMBL" id="PSL32078.1"/>
    </source>
</evidence>
<accession>A0A2P8GDN1</accession>
<dbReference type="PROSITE" id="PS51257">
    <property type="entry name" value="PROKAR_LIPOPROTEIN"/>
    <property type="match status" value="1"/>
</dbReference>
<feature type="region of interest" description="Disordered" evidence="1">
    <location>
        <begin position="21"/>
        <end position="41"/>
    </location>
</feature>
<proteinExistence type="predicted"/>
<dbReference type="RefSeq" id="WP_146154373.1">
    <property type="nucleotide sequence ID" value="NZ_PYGK01000004.1"/>
</dbReference>
<sequence length="60" mass="6471">MRQISTLFAVLGLLLAGASCVTPHHPPAPPRPPRPPRPPHGAVQFNIPDTSFQQATLVMH</sequence>
<keyword evidence="2" id="KW-0732">Signal</keyword>
<feature type="compositionally biased region" description="Pro residues" evidence="1">
    <location>
        <begin position="24"/>
        <end position="39"/>
    </location>
</feature>
<organism evidence="3 4">
    <name type="scientific">Chitinophaga ginsengisoli</name>
    <dbReference type="NCBI Taxonomy" id="363837"/>
    <lineage>
        <taxon>Bacteria</taxon>
        <taxon>Pseudomonadati</taxon>
        <taxon>Bacteroidota</taxon>
        <taxon>Chitinophagia</taxon>
        <taxon>Chitinophagales</taxon>
        <taxon>Chitinophagaceae</taxon>
        <taxon>Chitinophaga</taxon>
    </lineage>
</organism>